<dbReference type="InterPro" id="IPR013783">
    <property type="entry name" value="Ig-like_fold"/>
</dbReference>
<dbReference type="AlphaFoldDB" id="A0A8C4M1Z7"/>
<comment type="similarity">
    <text evidence="3">Belongs to the immunoglobulin superfamily. CEA family.</text>
</comment>
<evidence type="ECO:0000256" key="5">
    <source>
        <dbReference type="SAM" id="Phobius"/>
    </source>
</evidence>
<reference evidence="7" key="1">
    <citation type="submission" date="2023-03" db="UniProtKB">
        <authorList>
            <consortium name="Ensembl"/>
        </authorList>
    </citation>
    <scope>IDENTIFICATION</scope>
</reference>
<proteinExistence type="inferred from homology"/>
<evidence type="ECO:0000256" key="2">
    <source>
        <dbReference type="ARBA" id="ARBA00023180"/>
    </source>
</evidence>
<dbReference type="SUPFAM" id="SSF48726">
    <property type="entry name" value="Immunoglobulin"/>
    <property type="match status" value="1"/>
</dbReference>
<evidence type="ECO:0000259" key="6">
    <source>
        <dbReference type="Pfam" id="PF07686"/>
    </source>
</evidence>
<accession>A0A8C4M1Z7</accession>
<dbReference type="InterPro" id="IPR013106">
    <property type="entry name" value="Ig_V-set"/>
</dbReference>
<dbReference type="Gene3D" id="2.60.40.10">
    <property type="entry name" value="Immunoglobulins"/>
    <property type="match status" value="1"/>
</dbReference>
<keyword evidence="2" id="KW-0325">Glycoprotein</keyword>
<feature type="domain" description="Immunoglobulin V-set" evidence="6">
    <location>
        <begin position="177"/>
        <end position="270"/>
    </location>
</feature>
<name>A0A8C4M1Z7_EQUAS</name>
<keyword evidence="1" id="KW-0732">Signal</keyword>
<dbReference type="PANTHER" id="PTHR44427:SF21">
    <property type="entry name" value="CEA CELL ADHESION MOLECULE 19"/>
    <property type="match status" value="1"/>
</dbReference>
<feature type="transmembrane region" description="Helical" evidence="5">
    <location>
        <begin position="288"/>
        <end position="312"/>
    </location>
</feature>
<dbReference type="InterPro" id="IPR036179">
    <property type="entry name" value="Ig-like_dom_sf"/>
</dbReference>
<organism evidence="7">
    <name type="scientific">Equus asinus asinus</name>
    <dbReference type="NCBI Taxonomy" id="83772"/>
    <lineage>
        <taxon>Eukaryota</taxon>
        <taxon>Metazoa</taxon>
        <taxon>Chordata</taxon>
        <taxon>Craniata</taxon>
        <taxon>Vertebrata</taxon>
        <taxon>Euteleostomi</taxon>
        <taxon>Mammalia</taxon>
        <taxon>Eutheria</taxon>
        <taxon>Laurasiatheria</taxon>
        <taxon>Perissodactyla</taxon>
        <taxon>Equidae</taxon>
        <taxon>Equus</taxon>
    </lineage>
</organism>
<dbReference type="Ensembl" id="ENSEAST00005021528.1">
    <property type="protein sequence ID" value="ENSEASP00005019829.1"/>
    <property type="gene ID" value="ENSEASG00005013664.1"/>
</dbReference>
<keyword evidence="5" id="KW-0472">Membrane</keyword>
<dbReference type="Pfam" id="PF07686">
    <property type="entry name" value="V-set"/>
    <property type="match status" value="1"/>
</dbReference>
<keyword evidence="5" id="KW-0812">Transmembrane</keyword>
<keyword evidence="5" id="KW-1133">Transmembrane helix</keyword>
<feature type="compositionally biased region" description="Basic and acidic residues" evidence="4">
    <location>
        <begin position="38"/>
        <end position="48"/>
    </location>
</feature>
<evidence type="ECO:0000313" key="7">
    <source>
        <dbReference type="Ensembl" id="ENSEASP00005019829.1"/>
    </source>
</evidence>
<sequence>MLDKVARVGPACPVGMAQPDATRTVVLITAVATASHPSGKERLRESRKPQGVHSHPGKLVQPVSASVPGSTGEAREPAESGRWGSAGLGHVSEGPPRFPLSWPTADSQGPALGPPPCPAGDPLASPQDAKMEAPVGAQCRFSKGLLLSASILVLWAPQGSWAALRIQKIPEHPQKNQDLLLSVQGVPETFQDFNWYLGEDAYGGTRLFTYIPGLQRPQRDGSSMGQRDIVGFPNGSMLLRRAQPGDSGTYQVAVTVNPAWTMRAKTEVQVAEKHQELPITQLPMSAGIMAAIIIGSLAAGSLFIGIIAYILVTRGWRSQSHRMTTTEKRELGPRRNPGDNNIYEVMPSPVLLVSPLSDTGLMNMATVSPRPSALHPTSTLGLPSEVAEAPQGALSHSLGTDSLSRMLPISKNHQENIWKGPAHQEEPLCLGAATDISALISLLSVSARSALSRYSSYHQGIISRVDKNKN</sequence>
<protein>
    <recommendedName>
        <fullName evidence="6">Immunoglobulin V-set domain-containing protein</fullName>
    </recommendedName>
</protein>
<dbReference type="PANTHER" id="PTHR44427">
    <property type="entry name" value="CARCINOEMBRYONIC ANTIGEN-RELATED CELL ADHESION MOLECULE 19"/>
    <property type="match status" value="1"/>
</dbReference>
<evidence type="ECO:0000256" key="3">
    <source>
        <dbReference type="ARBA" id="ARBA00038222"/>
    </source>
</evidence>
<evidence type="ECO:0000256" key="1">
    <source>
        <dbReference type="ARBA" id="ARBA00022729"/>
    </source>
</evidence>
<feature type="region of interest" description="Disordered" evidence="4">
    <location>
        <begin position="33"/>
        <end position="131"/>
    </location>
</feature>
<evidence type="ECO:0000256" key="4">
    <source>
        <dbReference type="SAM" id="MobiDB-lite"/>
    </source>
</evidence>
<dbReference type="InterPro" id="IPR050831">
    <property type="entry name" value="CEA_cell_adhesion"/>
</dbReference>